<gene>
    <name evidence="4" type="ORF">RY831_08755</name>
</gene>
<keyword evidence="5" id="KW-1185">Reference proteome</keyword>
<evidence type="ECO:0000313" key="4">
    <source>
        <dbReference type="EMBL" id="MEC4719235.1"/>
    </source>
</evidence>
<dbReference type="RefSeq" id="WP_326505948.1">
    <property type="nucleotide sequence ID" value="NZ_JAWIIV010000005.1"/>
</dbReference>
<feature type="compositionally biased region" description="Low complexity" evidence="1">
    <location>
        <begin position="122"/>
        <end position="131"/>
    </location>
</feature>
<feature type="transmembrane region" description="Helical" evidence="2">
    <location>
        <begin position="248"/>
        <end position="271"/>
    </location>
</feature>
<protein>
    <submittedName>
        <fullName evidence="4">DUF3426 domain-containing protein</fullName>
    </submittedName>
</protein>
<feature type="compositionally biased region" description="Low complexity" evidence="1">
    <location>
        <begin position="62"/>
        <end position="92"/>
    </location>
</feature>
<dbReference type="EMBL" id="JAWIIV010000005">
    <property type="protein sequence ID" value="MEC4719235.1"/>
    <property type="molecule type" value="Genomic_DNA"/>
</dbReference>
<dbReference type="Pfam" id="PF13719">
    <property type="entry name" value="Zn_ribbon_5"/>
    <property type="match status" value="1"/>
</dbReference>
<keyword evidence="2" id="KW-0812">Transmembrane</keyword>
<feature type="region of interest" description="Disordered" evidence="1">
    <location>
        <begin position="50"/>
        <end position="162"/>
    </location>
</feature>
<dbReference type="InterPro" id="IPR011723">
    <property type="entry name" value="Znf/thioredoxin_put"/>
</dbReference>
<feature type="domain" description="Zinc finger/thioredoxin putative" evidence="3">
    <location>
        <begin position="3"/>
        <end position="38"/>
    </location>
</feature>
<name>A0ABU6J6S6_9BURK</name>
<organism evidence="4 5">
    <name type="scientific">Noviherbaspirillum album</name>
    <dbReference type="NCBI Taxonomy" id="3080276"/>
    <lineage>
        <taxon>Bacteria</taxon>
        <taxon>Pseudomonadati</taxon>
        <taxon>Pseudomonadota</taxon>
        <taxon>Betaproteobacteria</taxon>
        <taxon>Burkholderiales</taxon>
        <taxon>Oxalobacteraceae</taxon>
        <taxon>Noviherbaspirillum</taxon>
    </lineage>
</organism>
<evidence type="ECO:0000259" key="3">
    <source>
        <dbReference type="Pfam" id="PF13719"/>
    </source>
</evidence>
<keyword evidence="2" id="KW-1133">Transmembrane helix</keyword>
<dbReference type="NCBIfam" id="TIGR02098">
    <property type="entry name" value="MJ0042_CXXC"/>
    <property type="match status" value="1"/>
</dbReference>
<dbReference type="Proteomes" id="UP001352263">
    <property type="component" value="Unassembled WGS sequence"/>
</dbReference>
<evidence type="ECO:0000256" key="2">
    <source>
        <dbReference type="SAM" id="Phobius"/>
    </source>
</evidence>
<reference evidence="4 5" key="1">
    <citation type="submission" date="2023-10" db="EMBL/GenBank/DDBJ databases">
        <title>Noviherbaspirillum sp. CPCC 100848 genome assembly.</title>
        <authorList>
            <person name="Li X.Y."/>
            <person name="Fang X.M."/>
        </authorList>
    </citation>
    <scope>NUCLEOTIDE SEQUENCE [LARGE SCALE GENOMIC DNA]</scope>
    <source>
        <strain evidence="4 5">CPCC 100848</strain>
    </source>
</reference>
<dbReference type="Pfam" id="PF11906">
    <property type="entry name" value="DUF3426"/>
    <property type="match status" value="1"/>
</dbReference>
<comment type="caution">
    <text evidence="4">The sequence shown here is derived from an EMBL/GenBank/DDBJ whole genome shotgun (WGS) entry which is preliminary data.</text>
</comment>
<keyword evidence="2" id="KW-0472">Membrane</keyword>
<proteinExistence type="predicted"/>
<evidence type="ECO:0000256" key="1">
    <source>
        <dbReference type="SAM" id="MobiDB-lite"/>
    </source>
</evidence>
<accession>A0ABU6J6S6</accession>
<sequence length="404" mass="43102">MALATQCPHCHTTFRVAHDQLKLRAGLVRCGACKQIFNGIENLLRPEELQAAGKPQSPARGAPATPLSSPSPAAASPVPAESPESTESAQSSRGPDGSPSPHPAQPDSSDLPDLPGSPDTLAEPAAATPEPSIAPPASIPAKEDTASPTPPEDDTGGRPDPLLRMTLMDIAHLPLRPSRDEAQPAEAETDAGHDPVEQAIDDLQSKPWRSKPEESDGADALDQADAADYEEPGFVREARRKQRMTRGLNVFMVLASALLLGILLAQAAYVFRDQIAAYFPQAQPLLAAACEHSGCQVGLPAEVDSVSIESSELQALAPDSDSFSLTLLLRNRSTTAQAWPSIELTLNDAAEKPLLRRVFGPRDYLPAGQDLNQGFAAKSEQALKLHFRLTQLKAAGYRVYVFYP</sequence>
<evidence type="ECO:0000313" key="5">
    <source>
        <dbReference type="Proteomes" id="UP001352263"/>
    </source>
</evidence>
<dbReference type="InterPro" id="IPR021834">
    <property type="entry name" value="DUF3426"/>
</dbReference>
<feature type="region of interest" description="Disordered" evidence="1">
    <location>
        <begin position="203"/>
        <end position="227"/>
    </location>
</feature>